<dbReference type="FunFam" id="1.10.12.10:FF:000001">
    <property type="entry name" value="Probable enoyl-CoA hydratase, mitochondrial"/>
    <property type="match status" value="1"/>
</dbReference>
<dbReference type="GO" id="GO:0006635">
    <property type="term" value="P:fatty acid beta-oxidation"/>
    <property type="evidence" value="ECO:0007669"/>
    <property type="project" value="TreeGrafter"/>
</dbReference>
<evidence type="ECO:0000256" key="2">
    <source>
        <dbReference type="ARBA" id="ARBA00023239"/>
    </source>
</evidence>
<dbReference type="EMBL" id="DSUH01000193">
    <property type="protein sequence ID" value="HGU32823.1"/>
    <property type="molecule type" value="Genomic_DNA"/>
</dbReference>
<dbReference type="Gene3D" id="3.90.226.10">
    <property type="entry name" value="2-enoyl-CoA Hydratase, Chain A, domain 1"/>
    <property type="match status" value="1"/>
</dbReference>
<dbReference type="PANTHER" id="PTHR11941">
    <property type="entry name" value="ENOYL-COA HYDRATASE-RELATED"/>
    <property type="match status" value="1"/>
</dbReference>
<dbReference type="InterPro" id="IPR001753">
    <property type="entry name" value="Enoyl-CoA_hydra/iso"/>
</dbReference>
<evidence type="ECO:0000313" key="4">
    <source>
        <dbReference type="EMBL" id="HGU32823.1"/>
    </source>
</evidence>
<protein>
    <submittedName>
        <fullName evidence="4">Enoyl-CoA hydratase</fullName>
    </submittedName>
</protein>
<reference evidence="4" key="1">
    <citation type="journal article" date="2020" name="mSystems">
        <title>Genome- and Community-Level Interaction Insights into Carbon Utilization and Element Cycling Functions of Hydrothermarchaeota in Hydrothermal Sediment.</title>
        <authorList>
            <person name="Zhou Z."/>
            <person name="Liu Y."/>
            <person name="Xu W."/>
            <person name="Pan J."/>
            <person name="Luo Z.H."/>
            <person name="Li M."/>
        </authorList>
    </citation>
    <scope>NUCLEOTIDE SEQUENCE [LARGE SCALE GENOMIC DNA]</scope>
    <source>
        <strain evidence="4">SpSt-477</strain>
    </source>
</reference>
<evidence type="ECO:0000256" key="1">
    <source>
        <dbReference type="ARBA" id="ARBA00005254"/>
    </source>
</evidence>
<dbReference type="InterPro" id="IPR029045">
    <property type="entry name" value="ClpP/crotonase-like_dom_sf"/>
</dbReference>
<gene>
    <name evidence="4" type="ORF">ENS29_08205</name>
</gene>
<accession>A0A7C4MN07</accession>
<dbReference type="AlphaFoldDB" id="A0A7C4MN07"/>
<comment type="similarity">
    <text evidence="1 3">Belongs to the enoyl-CoA hydratase/isomerase family.</text>
</comment>
<dbReference type="GO" id="GO:0016836">
    <property type="term" value="F:hydro-lyase activity"/>
    <property type="evidence" value="ECO:0007669"/>
    <property type="project" value="UniProtKB-ARBA"/>
</dbReference>
<evidence type="ECO:0000256" key="3">
    <source>
        <dbReference type="RuleBase" id="RU003707"/>
    </source>
</evidence>
<organism evidence="4">
    <name type="scientific">Desulfatirhabdium butyrativorans</name>
    <dbReference type="NCBI Taxonomy" id="340467"/>
    <lineage>
        <taxon>Bacteria</taxon>
        <taxon>Pseudomonadati</taxon>
        <taxon>Thermodesulfobacteriota</taxon>
        <taxon>Desulfobacteria</taxon>
        <taxon>Desulfobacterales</taxon>
        <taxon>Desulfatirhabdiaceae</taxon>
        <taxon>Desulfatirhabdium</taxon>
    </lineage>
</organism>
<dbReference type="PANTHER" id="PTHR11941:SF54">
    <property type="entry name" value="ENOYL-COA HYDRATASE, MITOCHONDRIAL"/>
    <property type="match status" value="1"/>
</dbReference>
<name>A0A7C4MN07_9BACT</name>
<proteinExistence type="inferred from homology"/>
<dbReference type="Pfam" id="PF00378">
    <property type="entry name" value="ECH_1"/>
    <property type="match status" value="1"/>
</dbReference>
<dbReference type="InterPro" id="IPR018376">
    <property type="entry name" value="Enoyl-CoA_hyd/isom_CS"/>
</dbReference>
<dbReference type="CDD" id="cd06558">
    <property type="entry name" value="crotonase-like"/>
    <property type="match status" value="1"/>
</dbReference>
<dbReference type="SUPFAM" id="SSF52096">
    <property type="entry name" value="ClpP/crotonase"/>
    <property type="match status" value="1"/>
</dbReference>
<dbReference type="PROSITE" id="PS00166">
    <property type="entry name" value="ENOYL_COA_HYDRATASE"/>
    <property type="match status" value="1"/>
</dbReference>
<keyword evidence="2" id="KW-0456">Lyase</keyword>
<comment type="caution">
    <text evidence="4">The sequence shown here is derived from an EMBL/GenBank/DDBJ whole genome shotgun (WGS) entry which is preliminary data.</text>
</comment>
<sequence length="257" mass="28169">MTSLIEHSSEYDGKITILTFNHPPANTWNLAALNAFEEAIDTVERDENTRVLVLTGSGVKCFSAGFDVTDAANSPIISPKARNLWRRIDRLSIPTLAAINGHALGGGLELALCCHFRIAVRDPNVQLGLTELNLGIIPGWGGIQRLPRAVGRALALEMILFSKRVSPEGALAIGLVNQLSDRDRLMEDVISFARELADRPPIAVRWVLDAMTAGMYEGLERGLDVEAEGAAAVRQTQDREEGFRAFLEKRKPVFQGR</sequence>